<evidence type="ECO:0000313" key="2">
    <source>
        <dbReference type="EMBL" id="GEO33032.1"/>
    </source>
</evidence>
<dbReference type="Pfam" id="PF11350">
    <property type="entry name" value="DUF3152"/>
    <property type="match status" value="1"/>
</dbReference>
<comment type="caution">
    <text evidence="2">The sequence shown here is derived from an EMBL/GenBank/DDBJ whole genome shotgun (WGS) entry which is preliminary data.</text>
</comment>
<evidence type="ECO:0000259" key="1">
    <source>
        <dbReference type="Pfam" id="PF11350"/>
    </source>
</evidence>
<dbReference type="InterPro" id="IPR022603">
    <property type="entry name" value="DUF3152"/>
</dbReference>
<sequence>MLPGTSARHARGPRTRRGVLGGVRAGVRAGLGARGAAAPGAVRTVVPVAGGARPAGAPVAGGARPGALAVAVAALGLAAGLGTGAAVQGLPGGADPGVAGSRVAGEVGAASGATDVATARAALTRPSTERAPGPVPAASGEPAAASVAEVGAAAELAALAERLEAAAGGLPGDVRPLPLPTVVPRDTVGPVWLSPTDRADGLLSVEVLESGSGVLDVVPGSSPAPGTAPVTSVRVEVEQGLAVDGAAFAGVVMATLNDPRGWGAQGAVTFARTDGPADVRVVLASPATVDAMCAPLPTAGQVSCGRDGHAVLNLRRWVEATGEFADRHLYRQYLVNHEVGHLLGHTHEECPGAGQPAPIMQQQSYRVAPCTPNGWPFP</sequence>
<organism evidence="2 3">
    <name type="scientific">Cellulomonas aerilata</name>
    <dbReference type="NCBI Taxonomy" id="515326"/>
    <lineage>
        <taxon>Bacteria</taxon>
        <taxon>Bacillati</taxon>
        <taxon>Actinomycetota</taxon>
        <taxon>Actinomycetes</taxon>
        <taxon>Micrococcales</taxon>
        <taxon>Cellulomonadaceae</taxon>
        <taxon>Cellulomonas</taxon>
    </lineage>
</organism>
<dbReference type="AlphaFoldDB" id="A0A512D975"/>
<proteinExistence type="predicted"/>
<dbReference type="EMBL" id="BJYY01000002">
    <property type="protein sequence ID" value="GEO33032.1"/>
    <property type="molecule type" value="Genomic_DNA"/>
</dbReference>
<accession>A0A512D975</accession>
<dbReference type="Proteomes" id="UP000321181">
    <property type="component" value="Unassembled WGS sequence"/>
</dbReference>
<keyword evidence="3" id="KW-1185">Reference proteome</keyword>
<gene>
    <name evidence="2" type="ORF">CAE01nite_07570</name>
</gene>
<protein>
    <recommendedName>
        <fullName evidence="1">DUF3152 domain-containing protein</fullName>
    </recommendedName>
</protein>
<evidence type="ECO:0000313" key="3">
    <source>
        <dbReference type="Proteomes" id="UP000321181"/>
    </source>
</evidence>
<name>A0A512D975_9CELL</name>
<reference evidence="2 3" key="1">
    <citation type="submission" date="2019-07" db="EMBL/GenBank/DDBJ databases">
        <title>Whole genome shotgun sequence of Cellulomonas aerilata NBRC 106308.</title>
        <authorList>
            <person name="Hosoyama A."/>
            <person name="Uohara A."/>
            <person name="Ohji S."/>
            <person name="Ichikawa N."/>
        </authorList>
    </citation>
    <scope>NUCLEOTIDE SEQUENCE [LARGE SCALE GENOMIC DNA]</scope>
    <source>
        <strain evidence="2 3">NBRC 106308</strain>
    </source>
</reference>
<feature type="domain" description="DUF3152" evidence="1">
    <location>
        <begin position="207"/>
        <end position="367"/>
    </location>
</feature>
<dbReference type="SUPFAM" id="SSF55486">
    <property type="entry name" value="Metalloproteases ('zincins'), catalytic domain"/>
    <property type="match status" value="1"/>
</dbReference>